<gene>
    <name evidence="7" type="ORF">FZEAL_8799</name>
</gene>
<evidence type="ECO:0000256" key="6">
    <source>
        <dbReference type="SAM" id="Phobius"/>
    </source>
</evidence>
<comment type="subcellular location">
    <subcellularLocation>
        <location evidence="1">Membrane</location>
        <topology evidence="1">Multi-pass membrane protein</topology>
    </subcellularLocation>
</comment>
<evidence type="ECO:0000256" key="3">
    <source>
        <dbReference type="ARBA" id="ARBA00022989"/>
    </source>
</evidence>
<keyword evidence="3 6" id="KW-1133">Transmembrane helix</keyword>
<feature type="transmembrane region" description="Helical" evidence="6">
    <location>
        <begin position="509"/>
        <end position="529"/>
    </location>
</feature>
<evidence type="ECO:0000313" key="7">
    <source>
        <dbReference type="EMBL" id="KAF4974277.1"/>
    </source>
</evidence>
<sequence>MAPADDLQQLARAVKLAAQNTKGKLLRAWFYVPLGLTVTLAACFGVDSIFHKFNVAFPASVACLILLFLALIASESLLGSHRTRKLINLIDVSAGWSLRWMGVFFTPSFVLLPLSPPIGIVEVFKIIAVFSRCIVSFSQFHCSNVSVIGFFVMMALAAWITRGLQLALGASKRSESQRAEELGRRTPDIPISETNTPGISRRTSFSQATSQVPLVPMYGSEPASAASSTPPSRPQSPPQLRLQEHHYSNGHAPNNVVEALNPLSYPVQVPLPPPKAELWAARISANLDLSTFIGLLFFVGIPLYYSTGYAMPLHLAVNILAWFAAMAIPVNWRQYLHPVLVSSLATVLIVWALAAMRGESLAVALHAYRTGAKYIELWRNTTQGQHLLPGAGDVFGTLLDASIVALALPMFQYRRELRAHFVSIVAPNVAISVGSLLAYPPLCHACGISAARSLAFASRSLTLALAVPATVNLGGDVNTVAALAIISGILGVVLGARILSWLRIPEDDYVTRGVTLGVNSSAIATALLLRTDPRAAALSSLSMSLFGTITVLFTSIPPAATFVRALVGLMPHPTSDMDSPPDVCWIPSSLAKRPVEPHRQQQSLLLCLATDAALAAENGARDSRDVFAAAGEAGRYAKGLFADAAATALAHEGAQV</sequence>
<dbReference type="OrthoDB" id="2502820at2759"/>
<keyword evidence="4 6" id="KW-0472">Membrane</keyword>
<dbReference type="Proteomes" id="UP000635477">
    <property type="component" value="Unassembled WGS sequence"/>
</dbReference>
<dbReference type="InterPro" id="IPR007300">
    <property type="entry name" value="CidB/LrgB"/>
</dbReference>
<feature type="transmembrane region" description="Helical" evidence="6">
    <location>
        <begin position="285"/>
        <end position="305"/>
    </location>
</feature>
<feature type="transmembrane region" description="Helical" evidence="6">
    <location>
        <begin position="420"/>
        <end position="439"/>
    </location>
</feature>
<dbReference type="PANTHER" id="PTHR30249">
    <property type="entry name" value="PUTATIVE SEROTONIN TRANSPORTER"/>
    <property type="match status" value="1"/>
</dbReference>
<dbReference type="AlphaFoldDB" id="A0A8H4XH48"/>
<feature type="region of interest" description="Disordered" evidence="5">
    <location>
        <begin position="175"/>
        <end position="205"/>
    </location>
</feature>
<keyword evidence="8" id="KW-1185">Reference proteome</keyword>
<protein>
    <submittedName>
        <fullName evidence="7">Uncharacterized protein</fullName>
    </submittedName>
</protein>
<feature type="compositionally biased region" description="Low complexity" evidence="5">
    <location>
        <begin position="220"/>
        <end position="230"/>
    </location>
</feature>
<proteinExistence type="predicted"/>
<feature type="transmembrane region" description="Helical" evidence="6">
    <location>
        <begin position="56"/>
        <end position="74"/>
    </location>
</feature>
<feature type="compositionally biased region" description="Basic and acidic residues" evidence="5">
    <location>
        <begin position="175"/>
        <end position="187"/>
    </location>
</feature>
<feature type="region of interest" description="Disordered" evidence="5">
    <location>
        <begin position="220"/>
        <end position="240"/>
    </location>
</feature>
<feature type="transmembrane region" description="Helical" evidence="6">
    <location>
        <begin position="335"/>
        <end position="354"/>
    </location>
</feature>
<feature type="transmembrane region" description="Helical" evidence="6">
    <location>
        <begin position="480"/>
        <end position="502"/>
    </location>
</feature>
<comment type="caution">
    <text evidence="7">The sequence shown here is derived from an EMBL/GenBank/DDBJ whole genome shotgun (WGS) entry which is preliminary data.</text>
</comment>
<accession>A0A8H4XH48</accession>
<feature type="transmembrane region" description="Helical" evidence="6">
    <location>
        <begin position="311"/>
        <end position="328"/>
    </location>
</feature>
<reference evidence="7" key="2">
    <citation type="submission" date="2020-05" db="EMBL/GenBank/DDBJ databases">
        <authorList>
            <person name="Kim H.-S."/>
            <person name="Proctor R.H."/>
            <person name="Brown D.W."/>
        </authorList>
    </citation>
    <scope>NUCLEOTIDE SEQUENCE</scope>
    <source>
        <strain evidence="7">NRRL 22465</strain>
    </source>
</reference>
<evidence type="ECO:0000256" key="4">
    <source>
        <dbReference type="ARBA" id="ARBA00023136"/>
    </source>
</evidence>
<feature type="transmembrane region" description="Helical" evidence="6">
    <location>
        <begin position="147"/>
        <end position="168"/>
    </location>
</feature>
<feature type="compositionally biased region" description="Polar residues" evidence="5">
    <location>
        <begin position="192"/>
        <end position="205"/>
    </location>
</feature>
<evidence type="ECO:0000313" key="8">
    <source>
        <dbReference type="Proteomes" id="UP000635477"/>
    </source>
</evidence>
<feature type="transmembrane region" description="Helical" evidence="6">
    <location>
        <begin position="387"/>
        <end position="408"/>
    </location>
</feature>
<organism evidence="7 8">
    <name type="scientific">Fusarium zealandicum</name>
    <dbReference type="NCBI Taxonomy" id="1053134"/>
    <lineage>
        <taxon>Eukaryota</taxon>
        <taxon>Fungi</taxon>
        <taxon>Dikarya</taxon>
        <taxon>Ascomycota</taxon>
        <taxon>Pezizomycotina</taxon>
        <taxon>Sordariomycetes</taxon>
        <taxon>Hypocreomycetidae</taxon>
        <taxon>Hypocreales</taxon>
        <taxon>Nectriaceae</taxon>
        <taxon>Fusarium</taxon>
        <taxon>Fusarium staphyleae species complex</taxon>
    </lineage>
</organism>
<dbReference type="GO" id="GO:0016020">
    <property type="term" value="C:membrane"/>
    <property type="evidence" value="ECO:0007669"/>
    <property type="project" value="UniProtKB-SubCell"/>
</dbReference>
<feature type="transmembrane region" description="Helical" evidence="6">
    <location>
        <begin position="28"/>
        <end position="50"/>
    </location>
</feature>
<dbReference type="PANTHER" id="PTHR30249:SF0">
    <property type="entry name" value="PLASTIDAL GLYCOLATE_GLYCERATE TRANSLOCATOR 1, CHLOROPLASTIC"/>
    <property type="match status" value="1"/>
</dbReference>
<name>A0A8H4XH48_9HYPO</name>
<dbReference type="EMBL" id="JABEYC010000780">
    <property type="protein sequence ID" value="KAF4974277.1"/>
    <property type="molecule type" value="Genomic_DNA"/>
</dbReference>
<evidence type="ECO:0000256" key="2">
    <source>
        <dbReference type="ARBA" id="ARBA00022692"/>
    </source>
</evidence>
<reference evidence="7" key="1">
    <citation type="journal article" date="2020" name="BMC Genomics">
        <title>Correction to: Identification and distribution of gene clusters required for synthesis of sphingolipid metabolism inhibitors in diverse species of the filamentous fungus Fusarium.</title>
        <authorList>
            <person name="Kim H.S."/>
            <person name="Lohmar J.M."/>
            <person name="Busman M."/>
            <person name="Brown D.W."/>
            <person name="Naumann T.A."/>
            <person name="Divon H.H."/>
            <person name="Lysoe E."/>
            <person name="Uhlig S."/>
            <person name="Proctor R.H."/>
        </authorList>
    </citation>
    <scope>NUCLEOTIDE SEQUENCE</scope>
    <source>
        <strain evidence="7">NRRL 22465</strain>
    </source>
</reference>
<feature type="transmembrane region" description="Helical" evidence="6">
    <location>
        <begin position="541"/>
        <end position="567"/>
    </location>
</feature>
<keyword evidence="2 6" id="KW-0812">Transmembrane</keyword>
<evidence type="ECO:0000256" key="5">
    <source>
        <dbReference type="SAM" id="MobiDB-lite"/>
    </source>
</evidence>
<evidence type="ECO:0000256" key="1">
    <source>
        <dbReference type="ARBA" id="ARBA00004141"/>
    </source>
</evidence>
<dbReference type="Pfam" id="PF04172">
    <property type="entry name" value="LrgB"/>
    <property type="match status" value="1"/>
</dbReference>